<dbReference type="PANTHER" id="PTHR30146:SF109">
    <property type="entry name" value="HTH-TYPE TRANSCRIPTIONAL REGULATOR GALS"/>
    <property type="match status" value="1"/>
</dbReference>
<dbReference type="PROSITE" id="PS50932">
    <property type="entry name" value="HTH_LACI_2"/>
    <property type="match status" value="1"/>
</dbReference>
<dbReference type="SMART" id="SM00354">
    <property type="entry name" value="HTH_LACI"/>
    <property type="match status" value="1"/>
</dbReference>
<evidence type="ECO:0000256" key="2">
    <source>
        <dbReference type="ARBA" id="ARBA00023125"/>
    </source>
</evidence>
<dbReference type="Pfam" id="PF13377">
    <property type="entry name" value="Peripla_BP_3"/>
    <property type="match status" value="1"/>
</dbReference>
<accession>A0ABT6B0J0</accession>
<sequence length="351" mass="37487">MQNNAKKSGGPRATKIRLEDVAGRLGISVSTVSRSLAGHPAISEETRGAVHAVAAELGYRIPTQGRRGKKPPTKLIGVVVGALHNRFMTVLLTHLHDALQELGYQIALVIDSMNDSQNLLAFRPLIDGYLDGLIFATATLDSPVVAEMQRRGIPLVLVVRSVDDVMVDTVEIDNVHAGAVAAEHLYQLGHRRIGLVMGPKNTSTSRDRAKGALSWLRDAGLPTDAISVVWSEYTTEAGYSSAVSMLNEPRPVTAILAGNDTIALGVLEAAKRRGMQVPEQLSIIGFDDTPLANSPLVGLTSIRQPVEAMARTAARRLVERIRVGGVGAPVHDVLPIQLVRRDTTGPAPDAS</sequence>
<dbReference type="CDD" id="cd06278">
    <property type="entry name" value="PBP1_LacI-like"/>
    <property type="match status" value="1"/>
</dbReference>
<proteinExistence type="predicted"/>
<dbReference type="GO" id="GO:0003677">
    <property type="term" value="F:DNA binding"/>
    <property type="evidence" value="ECO:0007669"/>
    <property type="project" value="UniProtKB-KW"/>
</dbReference>
<reference evidence="5 6" key="1">
    <citation type="submission" date="2023-03" db="EMBL/GenBank/DDBJ databases">
        <title>Draft assemblies of triclosan tolerant bacteria isolated from returned activated sludge.</title>
        <authorList>
            <person name="Van Hamelsveld S."/>
        </authorList>
    </citation>
    <scope>NUCLEOTIDE SEQUENCE [LARGE SCALE GENOMIC DNA]</scope>
    <source>
        <strain evidence="5 6">GW210010_S58</strain>
    </source>
</reference>
<dbReference type="SUPFAM" id="SSF53822">
    <property type="entry name" value="Periplasmic binding protein-like I"/>
    <property type="match status" value="1"/>
</dbReference>
<dbReference type="Proteomes" id="UP001216674">
    <property type="component" value="Unassembled WGS sequence"/>
</dbReference>
<evidence type="ECO:0000259" key="4">
    <source>
        <dbReference type="PROSITE" id="PS50932"/>
    </source>
</evidence>
<protein>
    <submittedName>
        <fullName evidence="5">LacI family DNA-binding transcriptional regulator</fullName>
    </submittedName>
</protein>
<dbReference type="Gene3D" id="1.10.260.40">
    <property type="entry name" value="lambda repressor-like DNA-binding domains"/>
    <property type="match status" value="1"/>
</dbReference>
<gene>
    <name evidence="5" type="ORF">P3W85_35780</name>
</gene>
<dbReference type="SUPFAM" id="SSF47413">
    <property type="entry name" value="lambda repressor-like DNA-binding domains"/>
    <property type="match status" value="1"/>
</dbReference>
<evidence type="ECO:0000313" key="5">
    <source>
        <dbReference type="EMBL" id="MDF3838254.1"/>
    </source>
</evidence>
<dbReference type="EMBL" id="JARJLM010000574">
    <property type="protein sequence ID" value="MDF3838254.1"/>
    <property type="molecule type" value="Genomic_DNA"/>
</dbReference>
<comment type="caution">
    <text evidence="5">The sequence shown here is derived from an EMBL/GenBank/DDBJ whole genome shotgun (WGS) entry which is preliminary data.</text>
</comment>
<dbReference type="CDD" id="cd01392">
    <property type="entry name" value="HTH_LacI"/>
    <property type="match status" value="1"/>
</dbReference>
<dbReference type="Pfam" id="PF00356">
    <property type="entry name" value="LacI"/>
    <property type="match status" value="1"/>
</dbReference>
<dbReference type="Gene3D" id="3.40.50.2300">
    <property type="match status" value="2"/>
</dbReference>
<dbReference type="PANTHER" id="PTHR30146">
    <property type="entry name" value="LACI-RELATED TRANSCRIPTIONAL REPRESSOR"/>
    <property type="match status" value="1"/>
</dbReference>
<keyword evidence="2 5" id="KW-0238">DNA-binding</keyword>
<keyword evidence="3" id="KW-0804">Transcription</keyword>
<dbReference type="InterPro" id="IPR000843">
    <property type="entry name" value="HTH_LacI"/>
</dbReference>
<keyword evidence="6" id="KW-1185">Reference proteome</keyword>
<evidence type="ECO:0000256" key="1">
    <source>
        <dbReference type="ARBA" id="ARBA00023015"/>
    </source>
</evidence>
<dbReference type="InterPro" id="IPR028082">
    <property type="entry name" value="Peripla_BP_I"/>
</dbReference>
<dbReference type="InterPro" id="IPR010982">
    <property type="entry name" value="Lambda_DNA-bd_dom_sf"/>
</dbReference>
<dbReference type="InterPro" id="IPR046335">
    <property type="entry name" value="LacI/GalR-like_sensor"/>
</dbReference>
<keyword evidence="1" id="KW-0805">Transcription regulation</keyword>
<organism evidence="5 6">
    <name type="scientific">Cupriavidus basilensis</name>
    <dbReference type="NCBI Taxonomy" id="68895"/>
    <lineage>
        <taxon>Bacteria</taxon>
        <taxon>Pseudomonadati</taxon>
        <taxon>Pseudomonadota</taxon>
        <taxon>Betaproteobacteria</taxon>
        <taxon>Burkholderiales</taxon>
        <taxon>Burkholderiaceae</taxon>
        <taxon>Cupriavidus</taxon>
    </lineage>
</organism>
<name>A0ABT6B0J0_9BURK</name>
<evidence type="ECO:0000313" key="6">
    <source>
        <dbReference type="Proteomes" id="UP001216674"/>
    </source>
</evidence>
<feature type="domain" description="HTH lacI-type" evidence="4">
    <location>
        <begin position="16"/>
        <end position="70"/>
    </location>
</feature>
<evidence type="ECO:0000256" key="3">
    <source>
        <dbReference type="ARBA" id="ARBA00023163"/>
    </source>
</evidence>
<dbReference type="RefSeq" id="WP_276268243.1">
    <property type="nucleotide sequence ID" value="NZ_JARJLM010000574.1"/>
</dbReference>